<evidence type="ECO:0000313" key="2">
    <source>
        <dbReference type="EMBL" id="BAI97459.1"/>
    </source>
</evidence>
<dbReference type="KEGG" id="sjp:SJA_C1-26250"/>
<dbReference type="AlphaFoldDB" id="D4Z4C7"/>
<keyword evidence="1" id="KW-0472">Membrane</keyword>
<dbReference type="HOGENOM" id="CLU_3276813_0_0_5"/>
<sequence length="41" mass="4500">MAVVGGDDGYGWTFVLGHFAVAWILMAAFALIGKVMFRRPQ</sequence>
<evidence type="ECO:0000256" key="1">
    <source>
        <dbReference type="SAM" id="Phobius"/>
    </source>
</evidence>
<keyword evidence="1" id="KW-1133">Transmembrane helix</keyword>
<reference evidence="2 3" key="1">
    <citation type="journal article" date="2010" name="J. Bacteriol.">
        <title>Complete genome sequence of the representative gamma-hexachlorocyclohexane-degrading bacterium Sphingobium japonicum UT26.</title>
        <authorList>
            <person name="Nagata Y."/>
            <person name="Ohtsubo Y."/>
            <person name="Endo R."/>
            <person name="Ichikawa N."/>
            <person name="Ankai A."/>
            <person name="Oguchi A."/>
            <person name="Fukui S."/>
            <person name="Fujita N."/>
            <person name="Tsuda M."/>
        </authorList>
    </citation>
    <scope>NUCLEOTIDE SEQUENCE [LARGE SCALE GENOMIC DNA]</scope>
    <source>
        <strain evidence="3">DSM 16413 / CCM 7287 / MTCC 6362 / UT26 / NBRC 101211 / UT26S</strain>
    </source>
</reference>
<proteinExistence type="predicted"/>
<protein>
    <submittedName>
        <fullName evidence="2">Uncharacterized protein</fullName>
    </submittedName>
</protein>
<keyword evidence="3" id="KW-1185">Reference proteome</keyword>
<dbReference type="EMBL" id="AP010803">
    <property type="protein sequence ID" value="BAI97459.1"/>
    <property type="molecule type" value="Genomic_DNA"/>
</dbReference>
<accession>D4Z4C7</accession>
<gene>
    <name evidence="2" type="ordered locus">SJA_C1-26250</name>
</gene>
<keyword evidence="1" id="KW-0812">Transmembrane</keyword>
<feature type="transmembrane region" description="Helical" evidence="1">
    <location>
        <begin position="12"/>
        <end position="32"/>
    </location>
</feature>
<name>D4Z4C7_SPHIU</name>
<organism evidence="2 3">
    <name type="scientific">Sphingobium indicum (strain DSM 16413 / CCM 7287 / MTCC 6362 / UT26 / NBRC 101211 / UT26S)</name>
    <name type="common">Sphingobium japonicum</name>
    <dbReference type="NCBI Taxonomy" id="452662"/>
    <lineage>
        <taxon>Bacteria</taxon>
        <taxon>Pseudomonadati</taxon>
        <taxon>Pseudomonadota</taxon>
        <taxon>Alphaproteobacteria</taxon>
        <taxon>Sphingomonadales</taxon>
        <taxon>Sphingomonadaceae</taxon>
        <taxon>Sphingobium</taxon>
    </lineage>
</organism>
<evidence type="ECO:0000313" key="3">
    <source>
        <dbReference type="Proteomes" id="UP000007753"/>
    </source>
</evidence>
<dbReference type="Proteomes" id="UP000007753">
    <property type="component" value="Chromosome 1"/>
</dbReference>